<dbReference type="InterPro" id="IPR043519">
    <property type="entry name" value="NT_sf"/>
</dbReference>
<organism evidence="2 3">
    <name type="scientific">Persicimonas caeni</name>
    <dbReference type="NCBI Taxonomy" id="2292766"/>
    <lineage>
        <taxon>Bacteria</taxon>
        <taxon>Deltaproteobacteria</taxon>
        <taxon>Bradymonadales</taxon>
        <taxon>Bradymonadaceae</taxon>
        <taxon>Persicimonas</taxon>
    </lineage>
</organism>
<dbReference type="EMBL" id="CP041186">
    <property type="protein sequence ID" value="QDG50692.1"/>
    <property type="molecule type" value="Genomic_DNA"/>
</dbReference>
<dbReference type="Proteomes" id="UP000315995">
    <property type="component" value="Chromosome"/>
</dbReference>
<dbReference type="InterPro" id="IPR002934">
    <property type="entry name" value="Polymerase_NTP_transf_dom"/>
</dbReference>
<evidence type="ECO:0000313" key="2">
    <source>
        <dbReference type="EMBL" id="QDG50692.1"/>
    </source>
</evidence>
<reference evidence="2 3" key="1">
    <citation type="submission" date="2019-06" db="EMBL/GenBank/DDBJ databases">
        <title>Persicimonas caeni gen. nov., sp. nov., a predatory bacterium isolated from solar saltern.</title>
        <authorList>
            <person name="Wang S."/>
        </authorList>
    </citation>
    <scope>NUCLEOTIDE SEQUENCE [LARGE SCALE GENOMIC DNA]</scope>
    <source>
        <strain evidence="2 3">YN101</strain>
    </source>
</reference>
<feature type="domain" description="Polymerase nucleotidyl transferase" evidence="1">
    <location>
        <begin position="16"/>
        <end position="52"/>
    </location>
</feature>
<dbReference type="OrthoDB" id="3773545at2"/>
<accession>A0A5B8Y6F4</accession>
<dbReference type="RefSeq" id="WP_141197184.1">
    <property type="nucleotide sequence ID" value="NZ_CP041186.1"/>
</dbReference>
<dbReference type="GO" id="GO:0016779">
    <property type="term" value="F:nucleotidyltransferase activity"/>
    <property type="evidence" value="ECO:0007669"/>
    <property type="project" value="InterPro"/>
</dbReference>
<accession>A0A4Y6PQT9</accession>
<dbReference type="CDD" id="cd05403">
    <property type="entry name" value="NT_KNTase_like"/>
    <property type="match status" value="1"/>
</dbReference>
<dbReference type="AlphaFoldDB" id="A0A4Y6PQT9"/>
<dbReference type="SUPFAM" id="SSF81301">
    <property type="entry name" value="Nucleotidyltransferase"/>
    <property type="match status" value="1"/>
</dbReference>
<protein>
    <submittedName>
        <fullName evidence="2">Nucleotidyltransferase domain-containing protein</fullName>
    </submittedName>
</protein>
<dbReference type="Pfam" id="PF01909">
    <property type="entry name" value="NTP_transf_2"/>
    <property type="match status" value="1"/>
</dbReference>
<keyword evidence="3" id="KW-1185">Reference proteome</keyword>
<dbReference type="Gene3D" id="3.30.460.10">
    <property type="entry name" value="Beta Polymerase, domain 2"/>
    <property type="match status" value="1"/>
</dbReference>
<sequence length="252" mass="29068">MPVTRHEILALLKTVLEPQDGVCAMWRGGSAARGESDEWSDIDAVVVCEEENVDAVFDTVEAALPRLSPIDLVWKVPEPTWHGHAQRFYRLVDAPDHLLIDLVVMIRGSHERFLVPERHGLAVPVFDKVGLIKPAEFDAQAFRAKMRADLADTKVRFEILQCMVDKEIQRGRPLDALNFYFGLTLTPLIKVLGMRYRRSRYDFGRRYTREDFPTDVADKVEALHFVRDLDDLETKHDRAQQLFWQTVQILED</sequence>
<evidence type="ECO:0000259" key="1">
    <source>
        <dbReference type="Pfam" id="PF01909"/>
    </source>
</evidence>
<gene>
    <name evidence="2" type="ORF">FIV42_08100</name>
</gene>
<proteinExistence type="predicted"/>
<evidence type="ECO:0000313" key="3">
    <source>
        <dbReference type="Proteomes" id="UP000315995"/>
    </source>
</evidence>
<name>A0A4Y6PQT9_PERCE</name>
<keyword evidence="2" id="KW-0808">Transferase</keyword>